<evidence type="ECO:0000256" key="7">
    <source>
        <dbReference type="SAM" id="MobiDB-lite"/>
    </source>
</evidence>
<protein>
    <submittedName>
        <fullName evidence="10">Peptidase M48 family protein</fullName>
    </submittedName>
</protein>
<evidence type="ECO:0000256" key="8">
    <source>
        <dbReference type="SAM" id="SignalP"/>
    </source>
</evidence>
<evidence type="ECO:0000256" key="5">
    <source>
        <dbReference type="ARBA" id="ARBA00023049"/>
    </source>
</evidence>
<dbReference type="Proteomes" id="UP000007881">
    <property type="component" value="Chromosome"/>
</dbReference>
<reference evidence="10 11" key="1">
    <citation type="submission" date="2012-02" db="EMBL/GenBank/DDBJ databases">
        <title>Complete genome sequence of Phycisphaera mikurensis NBRC 102666.</title>
        <authorList>
            <person name="Ankai A."/>
            <person name="Hosoyama A."/>
            <person name="Terui Y."/>
            <person name="Sekine M."/>
            <person name="Fukai R."/>
            <person name="Kato Y."/>
            <person name="Nakamura S."/>
            <person name="Yamada-Narita S."/>
            <person name="Kawakoshi A."/>
            <person name="Fukunaga Y."/>
            <person name="Yamazaki S."/>
            <person name="Fujita N."/>
        </authorList>
    </citation>
    <scope>NUCLEOTIDE SEQUENCE [LARGE SCALE GENOMIC DNA]</scope>
    <source>
        <strain evidence="11">NBRC 102666 / KCTC 22515 / FYK2301M01</strain>
    </source>
</reference>
<comment type="similarity">
    <text evidence="6">Belongs to the peptidase M48 family.</text>
</comment>
<keyword evidence="3 6" id="KW-0378">Hydrolase</keyword>
<dbReference type="GO" id="GO:0051603">
    <property type="term" value="P:proteolysis involved in protein catabolic process"/>
    <property type="evidence" value="ECO:0007669"/>
    <property type="project" value="TreeGrafter"/>
</dbReference>
<feature type="compositionally biased region" description="Basic and acidic residues" evidence="7">
    <location>
        <begin position="266"/>
        <end position="279"/>
    </location>
</feature>
<name>I0IB27_PHYMF</name>
<dbReference type="InterPro" id="IPR051156">
    <property type="entry name" value="Mito/Outer_Membr_Metalloprot"/>
</dbReference>
<evidence type="ECO:0000313" key="10">
    <source>
        <dbReference type="EMBL" id="BAM02465.1"/>
    </source>
</evidence>
<gene>
    <name evidence="10" type="ordered locus">PSMK_03060</name>
</gene>
<keyword evidence="1 6" id="KW-0645">Protease</keyword>
<feature type="domain" description="Peptidase M48" evidence="9">
    <location>
        <begin position="75"/>
        <end position="258"/>
    </location>
</feature>
<accession>I0IB27</accession>
<feature type="signal peptide" evidence="8">
    <location>
        <begin position="1"/>
        <end position="21"/>
    </location>
</feature>
<dbReference type="Gene3D" id="3.30.2010.10">
    <property type="entry name" value="Metalloproteases ('zincins'), catalytic domain"/>
    <property type="match status" value="1"/>
</dbReference>
<dbReference type="CDD" id="cd07333">
    <property type="entry name" value="M48C_bepA_like"/>
    <property type="match status" value="1"/>
</dbReference>
<comment type="cofactor">
    <cofactor evidence="6">
        <name>Zn(2+)</name>
        <dbReference type="ChEBI" id="CHEBI:29105"/>
    </cofactor>
    <text evidence="6">Binds 1 zinc ion per subunit.</text>
</comment>
<evidence type="ECO:0000256" key="1">
    <source>
        <dbReference type="ARBA" id="ARBA00022670"/>
    </source>
</evidence>
<proteinExistence type="inferred from homology"/>
<evidence type="ECO:0000259" key="9">
    <source>
        <dbReference type="Pfam" id="PF01435"/>
    </source>
</evidence>
<dbReference type="AlphaFoldDB" id="I0IB27"/>
<evidence type="ECO:0000256" key="3">
    <source>
        <dbReference type="ARBA" id="ARBA00022801"/>
    </source>
</evidence>
<dbReference type="STRING" id="1142394.PSMK_03060"/>
<evidence type="ECO:0000313" key="11">
    <source>
        <dbReference type="Proteomes" id="UP000007881"/>
    </source>
</evidence>
<keyword evidence="8" id="KW-0732">Signal</keyword>
<keyword evidence="11" id="KW-1185">Reference proteome</keyword>
<dbReference type="eggNOG" id="COG4783">
    <property type="taxonomic scope" value="Bacteria"/>
</dbReference>
<dbReference type="GO" id="GO:0046872">
    <property type="term" value="F:metal ion binding"/>
    <property type="evidence" value="ECO:0007669"/>
    <property type="project" value="UniProtKB-KW"/>
</dbReference>
<keyword evidence="4 6" id="KW-0862">Zinc</keyword>
<dbReference type="GO" id="GO:0016020">
    <property type="term" value="C:membrane"/>
    <property type="evidence" value="ECO:0007669"/>
    <property type="project" value="TreeGrafter"/>
</dbReference>
<dbReference type="PANTHER" id="PTHR22726:SF1">
    <property type="entry name" value="METALLOENDOPEPTIDASE OMA1, MITOCHONDRIAL"/>
    <property type="match status" value="1"/>
</dbReference>
<sequence>MHPRTFPLLRRLLPAASLALAAVTFSPGCQTNPATGELYLTALNQEKAVQIGEEAEPQFLSENGGVIPDAGIRDYVASIGNRLAAKSELPDLPWEFHVLDSVQINAFALPGGKIFMSRGLLERMTNEAQLAGVLGHEIGHVTADHVGQRMAQATAVTAAGAVLGAAGAATDKDWLKVLGVGTGVGGGVYLLRFSRGNETESDLLGVRYMDRLGYNPWGQVQVMEILKEASGGGSGNLLESFFATHPLPQDRIDDLEELIRDKYPDAKRSGDGFFPERFEQNVLRPLSRLPAPRQTTPPAAG</sequence>
<evidence type="ECO:0000256" key="6">
    <source>
        <dbReference type="RuleBase" id="RU003983"/>
    </source>
</evidence>
<dbReference type="Pfam" id="PF01435">
    <property type="entry name" value="Peptidase_M48"/>
    <property type="match status" value="1"/>
</dbReference>
<evidence type="ECO:0000256" key="2">
    <source>
        <dbReference type="ARBA" id="ARBA00022723"/>
    </source>
</evidence>
<keyword evidence="5 6" id="KW-0482">Metalloprotease</keyword>
<dbReference type="EMBL" id="AP012338">
    <property type="protein sequence ID" value="BAM02465.1"/>
    <property type="molecule type" value="Genomic_DNA"/>
</dbReference>
<dbReference type="RefSeq" id="WP_014435685.1">
    <property type="nucleotide sequence ID" value="NC_017080.1"/>
</dbReference>
<keyword evidence="2" id="KW-0479">Metal-binding</keyword>
<dbReference type="InterPro" id="IPR001915">
    <property type="entry name" value="Peptidase_M48"/>
</dbReference>
<feature type="chain" id="PRO_5003628686" evidence="8">
    <location>
        <begin position="22"/>
        <end position="301"/>
    </location>
</feature>
<dbReference type="HOGENOM" id="CLU_029002_5_2_0"/>
<evidence type="ECO:0000256" key="4">
    <source>
        <dbReference type="ARBA" id="ARBA00022833"/>
    </source>
</evidence>
<dbReference type="KEGG" id="phm:PSMK_03060"/>
<feature type="region of interest" description="Disordered" evidence="7">
    <location>
        <begin position="266"/>
        <end position="301"/>
    </location>
</feature>
<dbReference type="GO" id="GO:0004222">
    <property type="term" value="F:metalloendopeptidase activity"/>
    <property type="evidence" value="ECO:0007669"/>
    <property type="project" value="InterPro"/>
</dbReference>
<organism evidence="10 11">
    <name type="scientific">Phycisphaera mikurensis (strain NBRC 102666 / KCTC 22515 / FYK2301M01)</name>
    <dbReference type="NCBI Taxonomy" id="1142394"/>
    <lineage>
        <taxon>Bacteria</taxon>
        <taxon>Pseudomonadati</taxon>
        <taxon>Planctomycetota</taxon>
        <taxon>Phycisphaerae</taxon>
        <taxon>Phycisphaerales</taxon>
        <taxon>Phycisphaeraceae</taxon>
        <taxon>Phycisphaera</taxon>
    </lineage>
</organism>
<dbReference type="PANTHER" id="PTHR22726">
    <property type="entry name" value="METALLOENDOPEPTIDASE OMA1"/>
    <property type="match status" value="1"/>
</dbReference>